<keyword evidence="6 8" id="KW-0456">Lyase</keyword>
<dbReference type="EC" id="4.2.1.1" evidence="3 8"/>
<feature type="domain" description="Alpha-carbonic anhydrase" evidence="9">
    <location>
        <begin position="1"/>
        <end position="274"/>
    </location>
</feature>
<evidence type="ECO:0000256" key="1">
    <source>
        <dbReference type="ARBA" id="ARBA00001947"/>
    </source>
</evidence>
<dbReference type="PANTHER" id="PTHR18952:SF141">
    <property type="entry name" value="CARBONIC ANHYDRASE"/>
    <property type="match status" value="1"/>
</dbReference>
<keyword evidence="4 8" id="KW-0479">Metal-binding</keyword>
<evidence type="ECO:0000256" key="4">
    <source>
        <dbReference type="ARBA" id="ARBA00022723"/>
    </source>
</evidence>
<dbReference type="AlphaFoldDB" id="A0A1B6EM51"/>
<comment type="catalytic activity">
    <reaction evidence="7 8">
        <text>hydrogencarbonate + H(+) = CO2 + H2O</text>
        <dbReference type="Rhea" id="RHEA:10748"/>
        <dbReference type="ChEBI" id="CHEBI:15377"/>
        <dbReference type="ChEBI" id="CHEBI:15378"/>
        <dbReference type="ChEBI" id="CHEBI:16526"/>
        <dbReference type="ChEBI" id="CHEBI:17544"/>
        <dbReference type="EC" id="4.2.1.1"/>
    </reaction>
</comment>
<dbReference type="Pfam" id="PF00194">
    <property type="entry name" value="Carb_anhydrase"/>
    <property type="match status" value="1"/>
</dbReference>
<evidence type="ECO:0000259" key="9">
    <source>
        <dbReference type="PROSITE" id="PS51144"/>
    </source>
</evidence>
<dbReference type="PANTHER" id="PTHR18952">
    <property type="entry name" value="CARBONIC ANHYDRASE"/>
    <property type="match status" value="1"/>
</dbReference>
<name>A0A1B6EM51_9HEMI</name>
<protein>
    <recommendedName>
        <fullName evidence="3 8">Carbonic anhydrase</fullName>
        <ecNumber evidence="3 8">4.2.1.1</ecNumber>
    </recommendedName>
</protein>
<dbReference type="PROSITE" id="PS00162">
    <property type="entry name" value="ALPHA_CA_1"/>
    <property type="match status" value="1"/>
</dbReference>
<dbReference type="EMBL" id="GECZ01030791">
    <property type="protein sequence ID" value="JAS38978.1"/>
    <property type="molecule type" value="Transcribed_RNA"/>
</dbReference>
<sequence>MSWGYTEFNGPHTWHEIFPDALGPRQSPIDVVTSAVTSDTSLRSRPLAWRYVPDNCKAIANPGYCWRLDVNGEGSELVGGPLQATYKLEQFHAHWGPSSDKGSEHTVDGKCYAGELHLVHWNCDKYKTFGEAAGHPDGLAVLGVFLDAGSTDHPEMEKIVSLIPSITHKGQTVTVSTPIDPTKLLPENTHYWTYLGSLTTPPCTESVTWILFKEPIKISERQLSIFRSIKKHTEDEEIHCDAPGCDVDGCDGGFILQNFRPPLPAGEREILMVRP</sequence>
<accession>A0A1B6EM51</accession>
<comment type="similarity">
    <text evidence="2 8">Belongs to the alpha-carbonic anhydrase family.</text>
</comment>
<evidence type="ECO:0000256" key="3">
    <source>
        <dbReference type="ARBA" id="ARBA00012925"/>
    </source>
</evidence>
<evidence type="ECO:0000256" key="5">
    <source>
        <dbReference type="ARBA" id="ARBA00022833"/>
    </source>
</evidence>
<dbReference type="InterPro" id="IPR036398">
    <property type="entry name" value="CA_dom_sf"/>
</dbReference>
<dbReference type="InterPro" id="IPR023561">
    <property type="entry name" value="Carbonic_anhydrase_a-class"/>
</dbReference>
<comment type="function">
    <text evidence="8">Reversible hydration of carbon dioxide.</text>
</comment>
<organism evidence="10">
    <name type="scientific">Cuerna arida</name>
    <dbReference type="NCBI Taxonomy" id="1464854"/>
    <lineage>
        <taxon>Eukaryota</taxon>
        <taxon>Metazoa</taxon>
        <taxon>Ecdysozoa</taxon>
        <taxon>Arthropoda</taxon>
        <taxon>Hexapoda</taxon>
        <taxon>Insecta</taxon>
        <taxon>Pterygota</taxon>
        <taxon>Neoptera</taxon>
        <taxon>Paraneoptera</taxon>
        <taxon>Hemiptera</taxon>
        <taxon>Auchenorrhyncha</taxon>
        <taxon>Membracoidea</taxon>
        <taxon>Cicadellidae</taxon>
        <taxon>Cicadellinae</taxon>
        <taxon>Proconiini</taxon>
        <taxon>Cuerna</taxon>
    </lineage>
</organism>
<dbReference type="GO" id="GO:0004089">
    <property type="term" value="F:carbonate dehydratase activity"/>
    <property type="evidence" value="ECO:0007669"/>
    <property type="project" value="UniProtKB-UniRule"/>
</dbReference>
<gene>
    <name evidence="10" type="ORF">g.38645</name>
</gene>
<dbReference type="InterPro" id="IPR018338">
    <property type="entry name" value="Carbonic_anhydrase_a-class_CS"/>
</dbReference>
<dbReference type="PROSITE" id="PS51144">
    <property type="entry name" value="ALPHA_CA_2"/>
    <property type="match status" value="1"/>
</dbReference>
<evidence type="ECO:0000256" key="7">
    <source>
        <dbReference type="ARBA" id="ARBA00048348"/>
    </source>
</evidence>
<dbReference type="InterPro" id="IPR001148">
    <property type="entry name" value="CA_dom"/>
</dbReference>
<reference evidence="10" key="1">
    <citation type="submission" date="2015-11" db="EMBL/GenBank/DDBJ databases">
        <title>De novo transcriptome assembly of four potential Pierce s Disease insect vectors from Arizona vineyards.</title>
        <authorList>
            <person name="Tassone E.E."/>
        </authorList>
    </citation>
    <scope>NUCLEOTIDE SEQUENCE</scope>
</reference>
<dbReference type="GO" id="GO:0005737">
    <property type="term" value="C:cytoplasm"/>
    <property type="evidence" value="ECO:0007669"/>
    <property type="project" value="TreeGrafter"/>
</dbReference>
<evidence type="ECO:0000256" key="6">
    <source>
        <dbReference type="ARBA" id="ARBA00023239"/>
    </source>
</evidence>
<evidence type="ECO:0000313" key="10">
    <source>
        <dbReference type="EMBL" id="JAS38978.1"/>
    </source>
</evidence>
<comment type="cofactor">
    <cofactor evidence="1 8">
        <name>Zn(2+)</name>
        <dbReference type="ChEBI" id="CHEBI:29105"/>
    </cofactor>
</comment>
<dbReference type="Gene3D" id="3.10.200.10">
    <property type="entry name" value="Alpha carbonic anhydrase"/>
    <property type="match status" value="1"/>
</dbReference>
<dbReference type="SMART" id="SM01057">
    <property type="entry name" value="Carb_anhydrase"/>
    <property type="match status" value="1"/>
</dbReference>
<dbReference type="SUPFAM" id="SSF51069">
    <property type="entry name" value="Carbonic anhydrase"/>
    <property type="match status" value="1"/>
</dbReference>
<keyword evidence="5 8" id="KW-0862">Zinc</keyword>
<evidence type="ECO:0000256" key="8">
    <source>
        <dbReference type="RuleBase" id="RU367011"/>
    </source>
</evidence>
<dbReference type="GO" id="GO:0008270">
    <property type="term" value="F:zinc ion binding"/>
    <property type="evidence" value="ECO:0007669"/>
    <property type="project" value="UniProtKB-UniRule"/>
</dbReference>
<proteinExistence type="inferred from homology"/>
<evidence type="ECO:0000256" key="2">
    <source>
        <dbReference type="ARBA" id="ARBA00010718"/>
    </source>
</evidence>